<dbReference type="InterPro" id="IPR029035">
    <property type="entry name" value="DHS-like_NAD/FAD-binding_dom"/>
</dbReference>
<gene>
    <name evidence="1" type="ORF">Q8W42_23615</name>
</gene>
<protein>
    <submittedName>
        <fullName evidence="1">SIR2 family protein</fullName>
    </submittedName>
</protein>
<evidence type="ECO:0000313" key="1">
    <source>
        <dbReference type="EMBL" id="MDP2503697.1"/>
    </source>
</evidence>
<dbReference type="AlphaFoldDB" id="A0AB35N5T1"/>
<dbReference type="EMBL" id="JAUYVL010000024">
    <property type="protein sequence ID" value="MDP2503697.1"/>
    <property type="molecule type" value="Genomic_DNA"/>
</dbReference>
<organism evidence="1 2">
    <name type="scientific">Vibrio splendidus</name>
    <dbReference type="NCBI Taxonomy" id="29497"/>
    <lineage>
        <taxon>Bacteria</taxon>
        <taxon>Pseudomonadati</taxon>
        <taxon>Pseudomonadota</taxon>
        <taxon>Gammaproteobacteria</taxon>
        <taxon>Vibrionales</taxon>
        <taxon>Vibrionaceae</taxon>
        <taxon>Vibrio</taxon>
    </lineage>
</organism>
<reference evidence="1" key="1">
    <citation type="submission" date="2023-07" db="EMBL/GenBank/DDBJ databases">
        <title>Genome content predicts the carbon catabolic preferences of heterotrophic bacteria.</title>
        <authorList>
            <person name="Gralka M."/>
        </authorList>
    </citation>
    <scope>NUCLEOTIDE SEQUENCE</scope>
    <source>
        <strain evidence="1">6E02</strain>
    </source>
</reference>
<proteinExistence type="predicted"/>
<name>A0AB35N5T1_VIBSP</name>
<dbReference type="SUPFAM" id="SSF52467">
    <property type="entry name" value="DHS-like NAD/FAD-binding domain"/>
    <property type="match status" value="1"/>
</dbReference>
<accession>A0AB35N5T1</accession>
<sequence>MKLFILGAGASKAYGQSKTGVRMPIACDFFDTFDKLDISQSLWVLQGQINLYAMEKYGVDPYTYFRSGIDIEDFHSSIESDLQDVLAVGNKSESTILQMSYNELVYLFASVINEIQNGPVSKPHLKLAQHLSKDDVIATFNWDTLIERALEEELSWTTDRGYGFSPKSIYRNGWSSSESQSSESVQLYKLHGSTNWLTVHPSLLNDFTTLNKFVAPDDVYVYESTEQPYPCHRGRFMEGYERLSYGYYPVNLDMVAFAPDGQKVVFISQPKPHVEEGKAPSDGVATIPLIIPPVKEKKYGQYGSLFENLWENTARAIEKADEIILIGYSFPKTDIKSTKLFLDAFMKRSSKPRIKILDPNPERIVDKFKYEFGFTDSEILVCKDYFSENFDIAAMIKN</sequence>
<dbReference type="RefSeq" id="WP_102535013.1">
    <property type="nucleotide sequence ID" value="NZ_CAWNTE010000107.1"/>
</dbReference>
<dbReference type="Proteomes" id="UP001177935">
    <property type="component" value="Unassembled WGS sequence"/>
</dbReference>
<comment type="caution">
    <text evidence="1">The sequence shown here is derived from an EMBL/GenBank/DDBJ whole genome shotgun (WGS) entry which is preliminary data.</text>
</comment>
<evidence type="ECO:0000313" key="2">
    <source>
        <dbReference type="Proteomes" id="UP001177935"/>
    </source>
</evidence>